<dbReference type="eggNOG" id="COG1848">
    <property type="taxonomic scope" value="Bacteria"/>
</dbReference>
<evidence type="ECO:0000313" key="2">
    <source>
        <dbReference type="EMBL" id="ABW67706.1"/>
    </source>
</evidence>
<dbReference type="AlphaFoldDB" id="A8ZSG9"/>
<gene>
    <name evidence="2" type="ordered locus">Dole_1902</name>
</gene>
<dbReference type="OrthoDB" id="9811737at2"/>
<dbReference type="InterPro" id="IPR029060">
    <property type="entry name" value="PIN-like_dom_sf"/>
</dbReference>
<feature type="domain" description="PIN" evidence="1">
    <location>
        <begin position="4"/>
        <end position="128"/>
    </location>
</feature>
<dbReference type="SUPFAM" id="SSF88723">
    <property type="entry name" value="PIN domain-like"/>
    <property type="match status" value="1"/>
</dbReference>
<keyword evidence="3" id="KW-1185">Reference proteome</keyword>
<dbReference type="Gene3D" id="3.40.50.1010">
    <property type="entry name" value="5'-nuclease"/>
    <property type="match status" value="1"/>
</dbReference>
<dbReference type="HOGENOM" id="CLU_119496_1_1_7"/>
<dbReference type="InterPro" id="IPR002716">
    <property type="entry name" value="PIN_dom"/>
</dbReference>
<proteinExistence type="predicted"/>
<reference evidence="2 3" key="1">
    <citation type="submission" date="2007-10" db="EMBL/GenBank/DDBJ databases">
        <title>Complete sequence of Desulfococcus oleovorans Hxd3.</title>
        <authorList>
            <consortium name="US DOE Joint Genome Institute"/>
            <person name="Copeland A."/>
            <person name="Lucas S."/>
            <person name="Lapidus A."/>
            <person name="Barry K."/>
            <person name="Glavina del Rio T."/>
            <person name="Dalin E."/>
            <person name="Tice H."/>
            <person name="Pitluck S."/>
            <person name="Kiss H."/>
            <person name="Brettin T."/>
            <person name="Bruce D."/>
            <person name="Detter J.C."/>
            <person name="Han C."/>
            <person name="Schmutz J."/>
            <person name="Larimer F."/>
            <person name="Land M."/>
            <person name="Hauser L."/>
            <person name="Kyrpides N."/>
            <person name="Kim E."/>
            <person name="Wawrik B."/>
            <person name="Richardson P."/>
        </authorList>
    </citation>
    <scope>NUCLEOTIDE SEQUENCE [LARGE SCALE GENOMIC DNA]</scope>
    <source>
        <strain evidence="3">DSM 6200 / JCM 39069 / Hxd3</strain>
    </source>
</reference>
<protein>
    <recommendedName>
        <fullName evidence="1">PIN domain-containing protein</fullName>
    </recommendedName>
</protein>
<dbReference type="EMBL" id="CP000859">
    <property type="protein sequence ID" value="ABW67706.1"/>
    <property type="molecule type" value="Genomic_DNA"/>
</dbReference>
<evidence type="ECO:0000259" key="1">
    <source>
        <dbReference type="Pfam" id="PF01850"/>
    </source>
</evidence>
<dbReference type="KEGG" id="dol:Dole_1902"/>
<name>A8ZSG9_DESOH</name>
<evidence type="ECO:0000313" key="3">
    <source>
        <dbReference type="Proteomes" id="UP000008561"/>
    </source>
</evidence>
<sequence>MKTFFDSSAFAKRYIEEKGSQLVDDICYKATEICLSVICVPEIISALNRRLREKCLSHQDYITIKQHLSGDVRDAVIINLTPEVIRMSTELLESSPLRAMDAIHVACALAWKAELFVSSDNRQLSAAKKAGLKIKPV</sequence>
<dbReference type="Pfam" id="PF01850">
    <property type="entry name" value="PIN"/>
    <property type="match status" value="1"/>
</dbReference>
<dbReference type="CDD" id="cd09874">
    <property type="entry name" value="PIN_MT3492-like"/>
    <property type="match status" value="1"/>
</dbReference>
<dbReference type="STRING" id="96561.Dole_1902"/>
<dbReference type="RefSeq" id="WP_012175318.1">
    <property type="nucleotide sequence ID" value="NC_009943.1"/>
</dbReference>
<accession>A8ZSG9</accession>
<dbReference type="Proteomes" id="UP000008561">
    <property type="component" value="Chromosome"/>
</dbReference>
<organism evidence="2 3">
    <name type="scientific">Desulfosudis oleivorans (strain DSM 6200 / JCM 39069 / Hxd3)</name>
    <name type="common">Desulfococcus oleovorans</name>
    <dbReference type="NCBI Taxonomy" id="96561"/>
    <lineage>
        <taxon>Bacteria</taxon>
        <taxon>Pseudomonadati</taxon>
        <taxon>Thermodesulfobacteriota</taxon>
        <taxon>Desulfobacteria</taxon>
        <taxon>Desulfobacterales</taxon>
        <taxon>Desulfosudaceae</taxon>
        <taxon>Desulfosudis</taxon>
    </lineage>
</organism>